<dbReference type="EMBL" id="LT553165">
    <property type="protein sequence ID" value="SAM00212.1"/>
    <property type="molecule type" value="Genomic_DNA"/>
</dbReference>
<feature type="domain" description="PX" evidence="11">
    <location>
        <begin position="271"/>
        <end position="381"/>
    </location>
</feature>
<dbReference type="Pfam" id="PF00787">
    <property type="entry name" value="PX"/>
    <property type="match status" value="1"/>
</dbReference>
<dbReference type="GO" id="GO:0010008">
    <property type="term" value="C:endosome membrane"/>
    <property type="evidence" value="ECO:0007669"/>
    <property type="project" value="UniProtKB-SubCell"/>
</dbReference>
<evidence type="ECO:0000259" key="11">
    <source>
        <dbReference type="PROSITE" id="PS50195"/>
    </source>
</evidence>
<feature type="compositionally biased region" description="Polar residues" evidence="10">
    <location>
        <begin position="114"/>
        <end position="125"/>
    </location>
</feature>
<comment type="similarity">
    <text evidence="3">Belongs to the YPT35 family.</text>
</comment>
<feature type="compositionally biased region" description="Polar residues" evidence="10">
    <location>
        <begin position="152"/>
        <end position="180"/>
    </location>
</feature>
<dbReference type="PROSITE" id="PS50195">
    <property type="entry name" value="PX"/>
    <property type="match status" value="1"/>
</dbReference>
<accession>A0A163JLJ2</accession>
<evidence type="ECO:0000256" key="10">
    <source>
        <dbReference type="SAM" id="MobiDB-lite"/>
    </source>
</evidence>
<feature type="compositionally biased region" description="Low complexity" evidence="10">
    <location>
        <begin position="130"/>
        <end position="140"/>
    </location>
</feature>
<evidence type="ECO:0000256" key="7">
    <source>
        <dbReference type="ARBA" id="ARBA00033728"/>
    </source>
</evidence>
<comment type="function">
    <text evidence="7">Recruits the lipid transfer protein VPS13 to endosomal and vacuolar membranes.</text>
</comment>
<evidence type="ECO:0000256" key="1">
    <source>
        <dbReference type="ARBA" id="ARBA00004148"/>
    </source>
</evidence>
<keyword evidence="13" id="KW-1185">Reference proteome</keyword>
<keyword evidence="5" id="KW-0967">Endosome</keyword>
<dbReference type="Gene3D" id="3.30.1520.10">
    <property type="entry name" value="Phox-like domain"/>
    <property type="match status" value="1"/>
</dbReference>
<protein>
    <recommendedName>
        <fullName evidence="8">Endosomal/vacuolar adapter protein YPT35</fullName>
    </recommendedName>
    <alternativeName>
        <fullName evidence="9">PX domain-containing protein YPT35</fullName>
    </alternativeName>
</protein>
<dbReference type="SUPFAM" id="SSF64268">
    <property type="entry name" value="PX domain"/>
    <property type="match status" value="1"/>
</dbReference>
<dbReference type="InterPro" id="IPR037917">
    <property type="entry name" value="Ypt35_PX"/>
</dbReference>
<keyword evidence="4" id="KW-0926">Vacuole</keyword>
<dbReference type="STRING" id="4829.A0A163JLJ2"/>
<dbReference type="InterPro" id="IPR036871">
    <property type="entry name" value="PX_dom_sf"/>
</dbReference>
<evidence type="ECO:0000256" key="9">
    <source>
        <dbReference type="ARBA" id="ARBA00033785"/>
    </source>
</evidence>
<feature type="region of interest" description="Disordered" evidence="10">
    <location>
        <begin position="83"/>
        <end position="185"/>
    </location>
</feature>
<proteinExistence type="inferred from homology"/>
<dbReference type="PANTHER" id="PTHR10555">
    <property type="entry name" value="SORTING NEXIN"/>
    <property type="match status" value="1"/>
</dbReference>
<dbReference type="AlphaFoldDB" id="A0A163JLJ2"/>
<dbReference type="InParanoid" id="A0A163JLJ2"/>
<sequence>MDYQKRLMDLLDQCQHTWVQLQSNKDLASIHSRKELREVIKQLVQLQDDFDDIKTTDGSTQWEEQAQALLQQASERVGPILQGCHGNDPVELSNGKPPASEPATTTTTETAKTNLFSSPFSQSRFNIARPSPSSSTPWSSRLREDEMVREFQTLSTKDQSPAPSSEPTHQSTEAESTASELVSPPIKLTKSNSSLSMYSLPSNVIDAPSPPQSRPMVNHSFTADEFRPEPRSKLTLSLPFKSLNSSFSTPVPGALAQINFYKDDREGGQSFASDAIVDHPLRIGVGYGSYICYNCTVFSNKGTPITIRKRYSDFVNMRQQLIKLYPPMASSIPKLPPKKIVKKFDPAFVEQRRRELEYFFKYIVLHPTLGSTSAVKQWIAP</sequence>
<keyword evidence="6" id="KW-0472">Membrane</keyword>
<evidence type="ECO:0000256" key="6">
    <source>
        <dbReference type="ARBA" id="ARBA00023136"/>
    </source>
</evidence>
<dbReference type="OrthoDB" id="10254720at2759"/>
<gene>
    <name evidence="12" type="primary">ABSGL_05889.1 scaffold 7570</name>
</gene>
<dbReference type="GO" id="GO:0005774">
    <property type="term" value="C:vacuolar membrane"/>
    <property type="evidence" value="ECO:0007669"/>
    <property type="project" value="UniProtKB-SubCell"/>
</dbReference>
<dbReference type="PANTHER" id="PTHR10555:SF170">
    <property type="entry name" value="FI18122P1"/>
    <property type="match status" value="1"/>
</dbReference>
<dbReference type="InterPro" id="IPR001683">
    <property type="entry name" value="PX_dom"/>
</dbReference>
<comment type="subcellular location">
    <subcellularLocation>
        <location evidence="2">Endosome</location>
    </subcellularLocation>
    <subcellularLocation>
        <location evidence="1">Vacuole membrane</location>
        <topology evidence="1">Peripheral membrane protein</topology>
    </subcellularLocation>
</comment>
<evidence type="ECO:0000256" key="5">
    <source>
        <dbReference type="ARBA" id="ARBA00022753"/>
    </source>
</evidence>
<dbReference type="GO" id="GO:0032266">
    <property type="term" value="F:phosphatidylinositol-3-phosphate binding"/>
    <property type="evidence" value="ECO:0007669"/>
    <property type="project" value="InterPro"/>
</dbReference>
<evidence type="ECO:0000256" key="8">
    <source>
        <dbReference type="ARBA" id="ARBA00033774"/>
    </source>
</evidence>
<evidence type="ECO:0000256" key="2">
    <source>
        <dbReference type="ARBA" id="ARBA00004177"/>
    </source>
</evidence>
<dbReference type="SMART" id="SM00312">
    <property type="entry name" value="PX"/>
    <property type="match status" value="1"/>
</dbReference>
<name>A0A163JLJ2_ABSGL</name>
<organism evidence="12">
    <name type="scientific">Absidia glauca</name>
    <name type="common">Pin mould</name>
    <dbReference type="NCBI Taxonomy" id="4829"/>
    <lineage>
        <taxon>Eukaryota</taxon>
        <taxon>Fungi</taxon>
        <taxon>Fungi incertae sedis</taxon>
        <taxon>Mucoromycota</taxon>
        <taxon>Mucoromycotina</taxon>
        <taxon>Mucoromycetes</taxon>
        <taxon>Mucorales</taxon>
        <taxon>Cunninghamellaceae</taxon>
        <taxon>Absidia</taxon>
    </lineage>
</organism>
<dbReference type="Proteomes" id="UP000078561">
    <property type="component" value="Unassembled WGS sequence"/>
</dbReference>
<reference evidence="12" key="1">
    <citation type="submission" date="2016-04" db="EMBL/GenBank/DDBJ databases">
        <authorList>
            <person name="Evans L.H."/>
            <person name="Alamgir A."/>
            <person name="Owens N."/>
            <person name="Weber N.D."/>
            <person name="Virtaneva K."/>
            <person name="Barbian K."/>
            <person name="Babar A."/>
            <person name="Rosenke K."/>
        </authorList>
    </citation>
    <scope>NUCLEOTIDE SEQUENCE [LARGE SCALE GENOMIC DNA]</scope>
    <source>
        <strain evidence="12">CBS 101.48</strain>
    </source>
</reference>
<dbReference type="OMA" id="VTHWIAP"/>
<feature type="compositionally biased region" description="Low complexity" evidence="10">
    <location>
        <begin position="96"/>
        <end position="113"/>
    </location>
</feature>
<evidence type="ECO:0000313" key="12">
    <source>
        <dbReference type="EMBL" id="SAM00212.1"/>
    </source>
</evidence>
<evidence type="ECO:0000256" key="4">
    <source>
        <dbReference type="ARBA" id="ARBA00022554"/>
    </source>
</evidence>
<evidence type="ECO:0000256" key="3">
    <source>
        <dbReference type="ARBA" id="ARBA00007426"/>
    </source>
</evidence>
<evidence type="ECO:0000313" key="13">
    <source>
        <dbReference type="Proteomes" id="UP000078561"/>
    </source>
</evidence>
<dbReference type="CDD" id="cd07280">
    <property type="entry name" value="PX_YPT35"/>
    <property type="match status" value="1"/>
</dbReference>